<dbReference type="CDD" id="cd01949">
    <property type="entry name" value="GGDEF"/>
    <property type="match status" value="1"/>
</dbReference>
<dbReference type="EMBL" id="CADCWK010000277">
    <property type="protein sequence ID" value="CAA9569690.1"/>
    <property type="molecule type" value="Genomic_DNA"/>
</dbReference>
<protein>
    <submittedName>
        <fullName evidence="5">Diguanylate cyclase/phosphodiesterase (GGDEF &amp; EAL domains) with PAS/PAC sensor(S)</fullName>
    </submittedName>
</protein>
<dbReference type="NCBIfam" id="TIGR00254">
    <property type="entry name" value="GGDEF"/>
    <property type="match status" value="1"/>
</dbReference>
<dbReference type="InterPro" id="IPR029787">
    <property type="entry name" value="Nucleotide_cyclase"/>
</dbReference>
<dbReference type="InterPro" id="IPR000700">
    <property type="entry name" value="PAS-assoc_C"/>
</dbReference>
<dbReference type="InterPro" id="IPR043128">
    <property type="entry name" value="Rev_trsase/Diguanyl_cyclase"/>
</dbReference>
<dbReference type="SUPFAM" id="SSF55073">
    <property type="entry name" value="Nucleotide cyclase"/>
    <property type="match status" value="1"/>
</dbReference>
<organism evidence="5">
    <name type="scientific">uncultured Thermomicrobiales bacterium</name>
    <dbReference type="NCBI Taxonomy" id="1645740"/>
    <lineage>
        <taxon>Bacteria</taxon>
        <taxon>Pseudomonadati</taxon>
        <taxon>Thermomicrobiota</taxon>
        <taxon>Thermomicrobia</taxon>
        <taxon>Thermomicrobiales</taxon>
        <taxon>environmental samples</taxon>
    </lineage>
</organism>
<evidence type="ECO:0000259" key="2">
    <source>
        <dbReference type="PROSITE" id="PS50112"/>
    </source>
</evidence>
<dbReference type="CDD" id="cd00130">
    <property type="entry name" value="PAS"/>
    <property type="match status" value="2"/>
</dbReference>
<name>A0A6J4V511_9BACT</name>
<dbReference type="PANTHER" id="PTHR44757:SF2">
    <property type="entry name" value="BIOFILM ARCHITECTURE MAINTENANCE PROTEIN MBAA"/>
    <property type="match status" value="1"/>
</dbReference>
<dbReference type="AlphaFoldDB" id="A0A6J4V511"/>
<dbReference type="PANTHER" id="PTHR44757">
    <property type="entry name" value="DIGUANYLATE CYCLASE DGCP"/>
    <property type="match status" value="1"/>
</dbReference>
<feature type="domain" description="PAS" evidence="2">
    <location>
        <begin position="310"/>
        <end position="380"/>
    </location>
</feature>
<gene>
    <name evidence="5" type="ORF">AVDCRST_MAG33-2396</name>
</gene>
<dbReference type="PROSITE" id="PS50112">
    <property type="entry name" value="PAS"/>
    <property type="match status" value="1"/>
</dbReference>
<dbReference type="InterPro" id="IPR052155">
    <property type="entry name" value="Biofilm_reg_signaling"/>
</dbReference>
<dbReference type="SMART" id="SM00091">
    <property type="entry name" value="PAS"/>
    <property type="match status" value="2"/>
</dbReference>
<dbReference type="PROSITE" id="PS50887">
    <property type="entry name" value="GGDEF"/>
    <property type="match status" value="1"/>
</dbReference>
<dbReference type="Pfam" id="PF00990">
    <property type="entry name" value="GGDEF"/>
    <property type="match status" value="1"/>
</dbReference>
<evidence type="ECO:0000259" key="3">
    <source>
        <dbReference type="PROSITE" id="PS50113"/>
    </source>
</evidence>
<feature type="domain" description="GGDEF" evidence="4">
    <location>
        <begin position="468"/>
        <end position="601"/>
    </location>
</feature>
<dbReference type="Gene3D" id="3.30.450.20">
    <property type="entry name" value="PAS domain"/>
    <property type="match status" value="2"/>
</dbReference>
<dbReference type="NCBIfam" id="TIGR00229">
    <property type="entry name" value="sensory_box"/>
    <property type="match status" value="2"/>
</dbReference>
<accession>A0A6J4V511</accession>
<dbReference type="SUPFAM" id="SSF55785">
    <property type="entry name" value="PYP-like sensor domain (PAS domain)"/>
    <property type="match status" value="2"/>
</dbReference>
<dbReference type="Pfam" id="PF08448">
    <property type="entry name" value="PAS_4"/>
    <property type="match status" value="1"/>
</dbReference>
<reference evidence="5" key="1">
    <citation type="submission" date="2020-02" db="EMBL/GenBank/DDBJ databases">
        <authorList>
            <person name="Meier V. D."/>
        </authorList>
    </citation>
    <scope>NUCLEOTIDE SEQUENCE</scope>
    <source>
        <strain evidence="5">AVDCRST_MAG33</strain>
    </source>
</reference>
<dbReference type="InterPro" id="IPR013656">
    <property type="entry name" value="PAS_4"/>
</dbReference>
<evidence type="ECO:0000256" key="1">
    <source>
        <dbReference type="SAM" id="MobiDB-lite"/>
    </source>
</evidence>
<feature type="domain" description="PAC" evidence="3">
    <location>
        <begin position="385"/>
        <end position="436"/>
    </location>
</feature>
<dbReference type="InterPro" id="IPR035965">
    <property type="entry name" value="PAS-like_dom_sf"/>
</dbReference>
<dbReference type="PROSITE" id="PS50113">
    <property type="entry name" value="PAC"/>
    <property type="match status" value="1"/>
</dbReference>
<dbReference type="Pfam" id="PF08447">
    <property type="entry name" value="PAS_3"/>
    <property type="match status" value="1"/>
</dbReference>
<sequence length="603" mass="65099">MQHPYLHHGGGGQSPVTPDPLPFLATMAMPSGPVSAGGSSGDLAGAARAWFAINRERIVDGWLTAVTPHLADGVDRAFVRLRLDGYLRAITTSILSPATTPYIERVVGTGLAGLCQGSDAGLHDLRLGLAGLLTDGLPEHLRPVVGGPLERTVTQLVRGYCQKLPVPATADQPAIAAVPAADGSLLSRFIAQYPAFLTIESLDDDQLVAGNEASQRLLGYSLDELMTMDEQDLIGPETPEDDFDIGVELLSGRIPIVQRTSRMRHREGHMVTLDVRMWVLRDADGAPTHLVSEFDTPAPEADGQTHWQRADKRFRHLAQLSHDALLVVGPDGFVRYASPSTERSLGVDPDAVAGTPFADMAIPEDRGLVAAFLDRLAASPPRSTTETTVRMHRHDGLWRWFEVSGANLLDVPDFAGFSIQTRDITDRRHLEDLLGRQALLDPLTGLLNRRGLLDQVEADIARYEATGERMALLYVDLDHFKDINDRFGHETGDLVLIEMTRRLSEAIGATSEAGRLGGDEFVVLLRDSSHTGAMIAAREIHAAISRPIVHGELEIAAGACIGIALTERPGQTTSSLLHAADAALYLAKSARDGNPAMGHDRAE</sequence>
<dbReference type="InterPro" id="IPR000160">
    <property type="entry name" value="GGDEF_dom"/>
</dbReference>
<proteinExistence type="predicted"/>
<dbReference type="Gene3D" id="3.30.70.270">
    <property type="match status" value="1"/>
</dbReference>
<dbReference type="SMART" id="SM00267">
    <property type="entry name" value="GGDEF"/>
    <property type="match status" value="1"/>
</dbReference>
<evidence type="ECO:0000313" key="5">
    <source>
        <dbReference type="EMBL" id="CAA9569690.1"/>
    </source>
</evidence>
<dbReference type="InterPro" id="IPR013655">
    <property type="entry name" value="PAS_fold_3"/>
</dbReference>
<dbReference type="InterPro" id="IPR000014">
    <property type="entry name" value="PAS"/>
</dbReference>
<feature type="region of interest" description="Disordered" evidence="1">
    <location>
        <begin position="1"/>
        <end position="20"/>
    </location>
</feature>
<evidence type="ECO:0000259" key="4">
    <source>
        <dbReference type="PROSITE" id="PS50887"/>
    </source>
</evidence>